<organism evidence="2 3">
    <name type="scientific">Puniceispirillum marinum (strain IMCC1322)</name>
    <dbReference type="NCBI Taxonomy" id="488538"/>
    <lineage>
        <taxon>Bacteria</taxon>
        <taxon>Pseudomonadati</taxon>
        <taxon>Pseudomonadota</taxon>
        <taxon>Alphaproteobacteria</taxon>
        <taxon>Candidatus Puniceispirillales</taxon>
        <taxon>Candidatus Puniceispirillaceae</taxon>
        <taxon>Candidatus Puniceispirillum</taxon>
    </lineage>
</organism>
<dbReference type="GO" id="GO:0016646">
    <property type="term" value="F:oxidoreductase activity, acting on the CH-NH group of donors, NAD or NADP as acceptor"/>
    <property type="evidence" value="ECO:0007669"/>
    <property type="project" value="UniProtKB-ARBA"/>
</dbReference>
<protein>
    <recommendedName>
        <fullName evidence="1">Flavin reductase like domain-containing protein</fullName>
    </recommendedName>
</protein>
<dbReference type="GO" id="GO:0010181">
    <property type="term" value="F:FMN binding"/>
    <property type="evidence" value="ECO:0007669"/>
    <property type="project" value="InterPro"/>
</dbReference>
<dbReference type="InterPro" id="IPR002563">
    <property type="entry name" value="Flavin_Rdtase-like_dom"/>
</dbReference>
<feature type="domain" description="Flavin reductase like" evidence="1">
    <location>
        <begin position="20"/>
        <end position="177"/>
    </location>
</feature>
<dbReference type="RefSeq" id="WP_013045530.1">
    <property type="nucleotide sequence ID" value="NC_014010.1"/>
</dbReference>
<evidence type="ECO:0000259" key="1">
    <source>
        <dbReference type="SMART" id="SM00903"/>
    </source>
</evidence>
<dbReference type="PANTHER" id="PTHR43812">
    <property type="entry name" value="BLR2425 PROTEIN"/>
    <property type="match status" value="1"/>
</dbReference>
<dbReference type="eggNOG" id="COG1853">
    <property type="taxonomic scope" value="Bacteria"/>
</dbReference>
<dbReference type="Gene3D" id="2.30.110.10">
    <property type="entry name" value="Electron Transport, Fmn-binding Protein, Chain A"/>
    <property type="match status" value="1"/>
</dbReference>
<dbReference type="SMART" id="SM00903">
    <property type="entry name" value="Flavin_Reduct"/>
    <property type="match status" value="1"/>
</dbReference>
<dbReference type="KEGG" id="apb:SAR116_0658"/>
<name>D5BRK4_PUNMI</name>
<evidence type="ECO:0000313" key="2">
    <source>
        <dbReference type="EMBL" id="ADE38901.1"/>
    </source>
</evidence>
<dbReference type="InterPro" id="IPR012349">
    <property type="entry name" value="Split_barrel_FMN-bd"/>
</dbReference>
<dbReference type="EMBL" id="CP001751">
    <property type="protein sequence ID" value="ADE38901.1"/>
    <property type="molecule type" value="Genomic_DNA"/>
</dbReference>
<sequence length="207" mass="22314">MFFKPGTHKDAGLHYNPLKAIVAPRPIGWIASRGNDKSLNLAPYSFFNAIAELPPMVMFSAGSNPDGSDKDSLRNVKETGEFTVNIVGAAQGDAMNITSGSYAYGSNEFELANLGMIDGETVNVPRVANVPAALECTHWQTIVLPADEGAHPCSMVIGRVTGIYIDDDVVVDGKIDNTLFQPLARLGYKDYAKVTELFEMSRPTTTA</sequence>
<gene>
    <name evidence="2" type="ordered locus">SAR116_0658</name>
</gene>
<reference evidence="2 3" key="1">
    <citation type="journal article" date="2010" name="J. Bacteriol.">
        <title>Complete genome sequence of "Candidatus Puniceispirillum marinum" IMCC1322, a representative of the SAR116 clade in the Alphaproteobacteria.</title>
        <authorList>
            <person name="Oh H.M."/>
            <person name="Kwon K.K."/>
            <person name="Kang I."/>
            <person name="Kang S.G."/>
            <person name="Lee J.H."/>
            <person name="Kim S.J."/>
            <person name="Cho J.C."/>
        </authorList>
    </citation>
    <scope>NUCLEOTIDE SEQUENCE [LARGE SCALE GENOMIC DNA]</scope>
    <source>
        <strain evidence="2 3">IMCC1322</strain>
    </source>
</reference>
<evidence type="ECO:0000313" key="3">
    <source>
        <dbReference type="Proteomes" id="UP000007460"/>
    </source>
</evidence>
<dbReference type="HOGENOM" id="CLU_059021_3_4_5"/>
<dbReference type="OrthoDB" id="9783347at2"/>
<keyword evidence="3" id="KW-1185">Reference proteome</keyword>
<dbReference type="Proteomes" id="UP000007460">
    <property type="component" value="Chromosome"/>
</dbReference>
<dbReference type="PANTHER" id="PTHR43812:SF2">
    <property type="entry name" value="FLAVIN REDUCTASE LIKE DOMAIN-CONTAINING PROTEIN"/>
    <property type="match status" value="1"/>
</dbReference>
<dbReference type="AlphaFoldDB" id="D5BRK4"/>
<dbReference type="Pfam" id="PF01613">
    <property type="entry name" value="Flavin_Reduct"/>
    <property type="match status" value="1"/>
</dbReference>
<dbReference type="SUPFAM" id="SSF50475">
    <property type="entry name" value="FMN-binding split barrel"/>
    <property type="match status" value="1"/>
</dbReference>
<proteinExistence type="predicted"/>
<accession>D5BRK4</accession>